<dbReference type="EMBL" id="JACDTY010000014">
    <property type="protein sequence ID" value="MBA1143358.1"/>
    <property type="molecule type" value="Genomic_DNA"/>
</dbReference>
<sequence>MEEDEGGSVLTASVCGGPKADAHLMLVCFDKPMLSYDLGAASQQLEPGISASFTFKGGDKTVTKKLDLEAMYNYFTLELSGATDPLLALLRGKGDVTVTADKYGENSFPLTGSSAAIGKVLAQCGKGSAGDAD</sequence>
<reference evidence="1 2" key="1">
    <citation type="submission" date="2020-07" db="EMBL/GenBank/DDBJ databases">
        <title>Definition of the novel symbiovar canariense within Mesorhizobium novociceri, a new species of genus Mesorhizobium nodulating Cicer canariense in the Caldera de Taburiente National Park (La Palma, Canary Islands).</title>
        <authorList>
            <person name="Leon-Barrios M."/>
            <person name="Perez-Yepez J."/>
            <person name="Flores-Felix J.D."/>
            <person name="Ramirez-Baena M.H."/>
            <person name="Pulido-Suarez L."/>
            <person name="Igual J.M."/>
            <person name="Velazquez E."/>
            <person name="Peix A."/>
        </authorList>
    </citation>
    <scope>NUCLEOTIDE SEQUENCE [LARGE SCALE GENOMIC DNA]</scope>
    <source>
        <strain evidence="1 2">CCANP35</strain>
    </source>
</reference>
<comment type="caution">
    <text evidence="1">The sequence shown here is derived from an EMBL/GenBank/DDBJ whole genome shotgun (WGS) entry which is preliminary data.</text>
</comment>
<dbReference type="AlphaFoldDB" id="A0A838B9G6"/>
<evidence type="ECO:0000313" key="1">
    <source>
        <dbReference type="EMBL" id="MBA1143358.1"/>
    </source>
</evidence>
<proteinExistence type="predicted"/>
<organism evidence="1 2">
    <name type="scientific">Mesorhizobium neociceri</name>
    <dbReference type="NCBI Taxonomy" id="1307853"/>
    <lineage>
        <taxon>Bacteria</taxon>
        <taxon>Pseudomonadati</taxon>
        <taxon>Pseudomonadota</taxon>
        <taxon>Alphaproteobacteria</taxon>
        <taxon>Hyphomicrobiales</taxon>
        <taxon>Phyllobacteriaceae</taxon>
        <taxon>Mesorhizobium</taxon>
    </lineage>
</organism>
<accession>A0A838B9G6</accession>
<evidence type="ECO:0000313" key="2">
    <source>
        <dbReference type="Proteomes" id="UP000558284"/>
    </source>
</evidence>
<name>A0A838B9G6_9HYPH</name>
<protein>
    <submittedName>
        <fullName evidence="1">Uncharacterized protein</fullName>
    </submittedName>
</protein>
<dbReference type="Proteomes" id="UP000558284">
    <property type="component" value="Unassembled WGS sequence"/>
</dbReference>
<gene>
    <name evidence="1" type="ORF">H0241_24355</name>
</gene>
<keyword evidence="2" id="KW-1185">Reference proteome</keyword>